<dbReference type="Gene3D" id="3.30.450.20">
    <property type="entry name" value="PAS domain"/>
    <property type="match status" value="1"/>
</dbReference>
<evidence type="ECO:0000313" key="1">
    <source>
        <dbReference type="EMBL" id="MTH54369.1"/>
    </source>
</evidence>
<dbReference type="EMBL" id="WMIB01000013">
    <property type="protein sequence ID" value="MTH54369.1"/>
    <property type="molecule type" value="Genomic_DNA"/>
</dbReference>
<reference evidence="1 2" key="1">
    <citation type="journal article" date="2017" name="Int. J. Syst. Evol. Microbiol.">
        <title>Bacillus mangrovi sp. nov., isolated from a sediment sample from a mangrove forest.</title>
        <authorList>
            <person name="Gupta V."/>
            <person name="Singh P.K."/>
            <person name="Korpole S."/>
            <person name="Tanuku N.R.S."/>
            <person name="Pinnaka A.K."/>
        </authorList>
    </citation>
    <scope>NUCLEOTIDE SEQUENCE [LARGE SCALE GENOMIC DNA]</scope>
    <source>
        <strain evidence="1 2">KCTC 33872</strain>
    </source>
</reference>
<name>A0A7X2S655_9BACI</name>
<evidence type="ECO:0008006" key="3">
    <source>
        <dbReference type="Google" id="ProtNLM"/>
    </source>
</evidence>
<keyword evidence="2" id="KW-1185">Reference proteome</keyword>
<proteinExistence type="predicted"/>
<protein>
    <recommendedName>
        <fullName evidence="3">PAS domain-containing protein</fullName>
    </recommendedName>
</protein>
<dbReference type="Proteomes" id="UP000434639">
    <property type="component" value="Unassembled WGS sequence"/>
</dbReference>
<organism evidence="1 2">
    <name type="scientific">Metabacillus mangrovi</name>
    <dbReference type="NCBI Taxonomy" id="1491830"/>
    <lineage>
        <taxon>Bacteria</taxon>
        <taxon>Bacillati</taxon>
        <taxon>Bacillota</taxon>
        <taxon>Bacilli</taxon>
        <taxon>Bacillales</taxon>
        <taxon>Bacillaceae</taxon>
        <taxon>Metabacillus</taxon>
    </lineage>
</organism>
<dbReference type="AlphaFoldDB" id="A0A7X2S655"/>
<dbReference type="RefSeq" id="WP_155112876.1">
    <property type="nucleotide sequence ID" value="NZ_WMIB01000013.1"/>
</dbReference>
<comment type="caution">
    <text evidence="1">The sequence shown here is derived from an EMBL/GenBank/DDBJ whole genome shotgun (WGS) entry which is preliminary data.</text>
</comment>
<accession>A0A7X2S655</accession>
<dbReference type="OrthoDB" id="2888730at2"/>
<gene>
    <name evidence="1" type="ORF">GKZ89_13240</name>
</gene>
<evidence type="ECO:0000313" key="2">
    <source>
        <dbReference type="Proteomes" id="UP000434639"/>
    </source>
</evidence>
<sequence>MNIDLVSFVGKLILEYENNFHPLHYLAEKRDGKFSIVSMNSKLKELTGFTEDYCGTPLEEISYFKKEAVEFLNAVFNRVWSGKTAVYYAVPHLNRNIYLLVLAKPVQDEKGECLFIDATCACVSRDDMESLVIPFIPVREYQSFE</sequence>